<feature type="transmembrane region" description="Helical" evidence="9">
    <location>
        <begin position="347"/>
        <end position="369"/>
    </location>
</feature>
<keyword evidence="5 9" id="KW-0812">Transmembrane</keyword>
<dbReference type="PRINTS" id="PR00171">
    <property type="entry name" value="SUGRTRNSPORT"/>
</dbReference>
<dbReference type="PROSITE" id="PS50850">
    <property type="entry name" value="MFS"/>
    <property type="match status" value="1"/>
</dbReference>
<evidence type="ECO:0000256" key="5">
    <source>
        <dbReference type="ARBA" id="ARBA00022692"/>
    </source>
</evidence>
<dbReference type="InterPro" id="IPR050549">
    <property type="entry name" value="MFS_Trehalose_Transporter"/>
</dbReference>
<keyword evidence="6 9" id="KW-1133">Transmembrane helix</keyword>
<evidence type="ECO:0000256" key="8">
    <source>
        <dbReference type="RuleBase" id="RU003346"/>
    </source>
</evidence>
<evidence type="ECO:0000313" key="12">
    <source>
        <dbReference type="RefSeq" id="XP_011024438.1"/>
    </source>
</evidence>
<accession>A0AAJ6U6Z3</accession>
<feature type="transmembrane region" description="Helical" evidence="9">
    <location>
        <begin position="381"/>
        <end position="409"/>
    </location>
</feature>
<evidence type="ECO:0000313" key="11">
    <source>
        <dbReference type="Proteomes" id="UP000694918"/>
    </source>
</evidence>
<feature type="transmembrane region" description="Helical" evidence="9">
    <location>
        <begin position="453"/>
        <end position="471"/>
    </location>
</feature>
<dbReference type="InterPro" id="IPR036259">
    <property type="entry name" value="MFS_trans_sf"/>
</dbReference>
<dbReference type="InterPro" id="IPR020846">
    <property type="entry name" value="MFS_dom"/>
</dbReference>
<evidence type="ECO:0000256" key="6">
    <source>
        <dbReference type="ARBA" id="ARBA00022989"/>
    </source>
</evidence>
<dbReference type="CDD" id="cd17358">
    <property type="entry name" value="MFS_GLUT6_8_Class3_like"/>
    <property type="match status" value="1"/>
</dbReference>
<dbReference type="RefSeq" id="XP_011024438.1">
    <property type="nucleotide sequence ID" value="XM_011026136.1"/>
</dbReference>
<dbReference type="InterPro" id="IPR005828">
    <property type="entry name" value="MFS_sugar_transport-like"/>
</dbReference>
<dbReference type="InterPro" id="IPR005829">
    <property type="entry name" value="Sugar_transporter_CS"/>
</dbReference>
<feature type="transmembrane region" description="Helical" evidence="9">
    <location>
        <begin position="199"/>
        <end position="220"/>
    </location>
</feature>
<keyword evidence="7 9" id="KW-0472">Membrane</keyword>
<evidence type="ECO:0000256" key="7">
    <source>
        <dbReference type="ARBA" id="ARBA00023136"/>
    </source>
</evidence>
<feature type="transmembrane region" description="Helical" evidence="9">
    <location>
        <begin position="421"/>
        <end position="441"/>
    </location>
</feature>
<gene>
    <name evidence="12" type="primary">LOC105125614</name>
</gene>
<keyword evidence="11" id="KW-1185">Reference proteome</keyword>
<dbReference type="GO" id="GO:0051119">
    <property type="term" value="F:sugar transmembrane transporter activity"/>
    <property type="evidence" value="ECO:0007669"/>
    <property type="project" value="InterPro"/>
</dbReference>
<feature type="transmembrane region" description="Helical" evidence="9">
    <location>
        <begin position="116"/>
        <end position="134"/>
    </location>
</feature>
<dbReference type="GO" id="GO:0016020">
    <property type="term" value="C:membrane"/>
    <property type="evidence" value="ECO:0007669"/>
    <property type="project" value="UniProtKB-SubCell"/>
</dbReference>
<dbReference type="PANTHER" id="PTHR48021:SF23">
    <property type="entry name" value="SUGAR TRANSPORTER ERD6-LIKE 6"/>
    <property type="match status" value="1"/>
</dbReference>
<dbReference type="PROSITE" id="PS00216">
    <property type="entry name" value="SUGAR_TRANSPORT_1"/>
    <property type="match status" value="1"/>
</dbReference>
<comment type="subcellular location">
    <subcellularLocation>
        <location evidence="1">Membrane</location>
        <topology evidence="1">Multi-pass membrane protein</topology>
    </subcellularLocation>
</comment>
<dbReference type="GO" id="GO:0000325">
    <property type="term" value="C:plant-type vacuole"/>
    <property type="evidence" value="ECO:0007669"/>
    <property type="project" value="TreeGrafter"/>
</dbReference>
<feature type="transmembrane region" description="Helical" evidence="9">
    <location>
        <begin position="84"/>
        <end position="104"/>
    </location>
</feature>
<dbReference type="PROSITE" id="PS00217">
    <property type="entry name" value="SUGAR_TRANSPORT_2"/>
    <property type="match status" value="1"/>
</dbReference>
<reference evidence="12" key="1">
    <citation type="submission" date="2025-08" db="UniProtKB">
        <authorList>
            <consortium name="RefSeq"/>
        </authorList>
    </citation>
    <scope>IDENTIFICATION</scope>
</reference>
<dbReference type="FunFam" id="1.20.1250.20:FF:000043">
    <property type="entry name" value="sugar transporter ERD6-like 6"/>
    <property type="match status" value="1"/>
</dbReference>
<keyword evidence="4" id="KW-0762">Sugar transport</keyword>
<dbReference type="Gene3D" id="1.20.1250.20">
    <property type="entry name" value="MFS general substrate transporter like domains"/>
    <property type="match status" value="1"/>
</dbReference>
<dbReference type="GeneID" id="105125614"/>
<name>A0AAJ6U6Z3_POPEU</name>
<organism evidence="11 12">
    <name type="scientific">Populus euphratica</name>
    <name type="common">Euphrates poplar</name>
    <dbReference type="NCBI Taxonomy" id="75702"/>
    <lineage>
        <taxon>Eukaryota</taxon>
        <taxon>Viridiplantae</taxon>
        <taxon>Streptophyta</taxon>
        <taxon>Embryophyta</taxon>
        <taxon>Tracheophyta</taxon>
        <taxon>Spermatophyta</taxon>
        <taxon>Magnoliopsida</taxon>
        <taxon>eudicotyledons</taxon>
        <taxon>Gunneridae</taxon>
        <taxon>Pentapetalae</taxon>
        <taxon>rosids</taxon>
        <taxon>fabids</taxon>
        <taxon>Malpighiales</taxon>
        <taxon>Salicaceae</taxon>
        <taxon>Saliceae</taxon>
        <taxon>Populus</taxon>
    </lineage>
</organism>
<sequence length="487" mass="52478">MSFRDDSEDGRGDIRKPFLHTGSWYRMSSRQSSMMGSSQAIRDSSISVVACVLIVALGPIQFGFTSGYSSPTQSSIMTDLGLTVSEFSLFGSLSNVGAMVGAIASGQIAEYIGRKGSLMIAAIPNIIGWLAISFAKDTSFLYMGRLLEGFGVGIISYTVPVYIAEIAPQNLRGALGSVNQLSVTIGIMLAYLLGLFVEWRILAVLGILPCTILIPGLFFIPESPRWLAKMGMTEDFESSLQVLRGFDTDISIEVNEIKRAVASTSRRTTIRFAELKRKRYWFPLTVGIGLLVLQQLSGINGVLFYSSNIFATAGVQNSNVATFGVGAVQVIATGITTWLVDRTGRRLLLIVSTSGMTISLLIVAVSFFVKGFVPDDSSLYSILGILSVVGVVAMVVTFSLGMGPIPWVIMSEILPVNIKGLAGSVATLANWLISFLVTMTANLLLDWSTGGTFIIYAAVSAFAVVFVSMWVPETKGRTLEEIQSSFR</sequence>
<evidence type="ECO:0000256" key="9">
    <source>
        <dbReference type="SAM" id="Phobius"/>
    </source>
</evidence>
<keyword evidence="3 8" id="KW-0813">Transport</keyword>
<dbReference type="PANTHER" id="PTHR48021">
    <property type="match status" value="1"/>
</dbReference>
<feature type="transmembrane region" description="Helical" evidence="9">
    <location>
        <begin position="140"/>
        <end position="163"/>
    </location>
</feature>
<dbReference type="InterPro" id="IPR044775">
    <property type="entry name" value="MFS_ERD6/Tret1-like"/>
</dbReference>
<dbReference type="Proteomes" id="UP000694918">
    <property type="component" value="Unplaced"/>
</dbReference>
<dbReference type="AlphaFoldDB" id="A0AAJ6U6Z3"/>
<feature type="transmembrane region" description="Helical" evidence="9">
    <location>
        <begin position="175"/>
        <end position="193"/>
    </location>
</feature>
<evidence type="ECO:0000256" key="3">
    <source>
        <dbReference type="ARBA" id="ARBA00022448"/>
    </source>
</evidence>
<dbReference type="InterPro" id="IPR003663">
    <property type="entry name" value="Sugar/inositol_transpt"/>
</dbReference>
<feature type="transmembrane region" description="Helical" evidence="9">
    <location>
        <begin position="44"/>
        <end position="64"/>
    </location>
</feature>
<feature type="domain" description="Major facilitator superfamily (MFS) profile" evidence="10">
    <location>
        <begin position="51"/>
        <end position="475"/>
    </location>
</feature>
<feature type="transmembrane region" description="Helical" evidence="9">
    <location>
        <begin position="320"/>
        <end position="340"/>
    </location>
</feature>
<dbReference type="SUPFAM" id="SSF103473">
    <property type="entry name" value="MFS general substrate transporter"/>
    <property type="match status" value="1"/>
</dbReference>
<dbReference type="NCBIfam" id="TIGR00879">
    <property type="entry name" value="SP"/>
    <property type="match status" value="1"/>
</dbReference>
<feature type="transmembrane region" description="Helical" evidence="9">
    <location>
        <begin position="280"/>
        <end position="305"/>
    </location>
</feature>
<proteinExistence type="inferred from homology"/>
<evidence type="ECO:0000256" key="1">
    <source>
        <dbReference type="ARBA" id="ARBA00004141"/>
    </source>
</evidence>
<evidence type="ECO:0000256" key="4">
    <source>
        <dbReference type="ARBA" id="ARBA00022597"/>
    </source>
</evidence>
<evidence type="ECO:0000256" key="2">
    <source>
        <dbReference type="ARBA" id="ARBA00010992"/>
    </source>
</evidence>
<dbReference type="Pfam" id="PF00083">
    <property type="entry name" value="Sugar_tr"/>
    <property type="match status" value="1"/>
</dbReference>
<comment type="similarity">
    <text evidence="2 8">Belongs to the major facilitator superfamily. Sugar transporter (TC 2.A.1.1) family.</text>
</comment>
<dbReference type="KEGG" id="peu:105125614"/>
<protein>
    <submittedName>
        <fullName evidence="12">Sugar transporter ERD6-like 6</fullName>
    </submittedName>
</protein>
<evidence type="ECO:0000259" key="10">
    <source>
        <dbReference type="PROSITE" id="PS50850"/>
    </source>
</evidence>